<protein>
    <submittedName>
        <fullName evidence="1">Uncharacterized protein</fullName>
    </submittedName>
</protein>
<organism evidence="1 2">
    <name type="scientific">Pneumocystis oryctolagi</name>
    <dbReference type="NCBI Taxonomy" id="42067"/>
    <lineage>
        <taxon>Eukaryota</taxon>
        <taxon>Fungi</taxon>
        <taxon>Dikarya</taxon>
        <taxon>Ascomycota</taxon>
        <taxon>Taphrinomycotina</taxon>
        <taxon>Pneumocystomycetes</taxon>
        <taxon>Pneumocystaceae</taxon>
        <taxon>Pneumocystis</taxon>
    </lineage>
</organism>
<dbReference type="EMBL" id="JABTEG010000010">
    <property type="protein sequence ID" value="KAG4304164.1"/>
    <property type="molecule type" value="Genomic_DNA"/>
</dbReference>
<evidence type="ECO:0000313" key="2">
    <source>
        <dbReference type="Proteomes" id="UP000768646"/>
    </source>
</evidence>
<name>A0ACB7C8Z2_9ASCO</name>
<reference evidence="1 2" key="1">
    <citation type="journal article" date="2021" name="Commun. Biol.">
        <title>Genomic insights into the host specific adaptation of the Pneumocystis genus.</title>
        <authorList>
            <person name="Cisse O.H."/>
            <person name="Ma L."/>
            <person name="Dekker J.P."/>
            <person name="Khil P.P."/>
            <person name="Youn J.-H."/>
            <person name="Brenchley J.M."/>
            <person name="Blair R."/>
            <person name="Pahar B."/>
            <person name="Chabe M."/>
            <person name="Van Rompay K.K.A."/>
            <person name="Keesler R."/>
            <person name="Sukura A."/>
            <person name="Hirsch V."/>
            <person name="Kutty G."/>
            <person name="Liu Y."/>
            <person name="Peng L."/>
            <person name="Chen J."/>
            <person name="Song J."/>
            <person name="Weissenbacher-Lang C."/>
            <person name="Xu J."/>
            <person name="Upham N.S."/>
            <person name="Stajich J.E."/>
            <person name="Cuomo C.A."/>
            <person name="Cushion M.T."/>
            <person name="Kovacs J.A."/>
        </authorList>
    </citation>
    <scope>NUCLEOTIDE SEQUENCE [LARGE SCALE GENOMIC DNA]</scope>
    <source>
        <strain evidence="1 2">RABM</strain>
    </source>
</reference>
<evidence type="ECO:0000313" key="1">
    <source>
        <dbReference type="EMBL" id="KAG4304164.1"/>
    </source>
</evidence>
<gene>
    <name evidence="1" type="ORF">PORY_002345</name>
</gene>
<comment type="caution">
    <text evidence="1">The sequence shown here is derived from an EMBL/GenBank/DDBJ whole genome shotgun (WGS) entry which is preliminary data.</text>
</comment>
<sequence length="136" mass="15750">MNIVRIHFEVWGLVQGVYFRNHIVEKANSLSIVGWCRNTSNGSVEIEAEGKECDLEVFKKWLQYEGSPLSRVDNIVAKEISVKNNEKCMKWLQYEGSPLSRVDNIVAKEISVKNNEKCMVRYLNPQWGTTIFHDDE</sequence>
<accession>A0ACB7C8Z2</accession>
<dbReference type="Proteomes" id="UP000768646">
    <property type="component" value="Unassembled WGS sequence"/>
</dbReference>
<proteinExistence type="predicted"/>
<keyword evidence="2" id="KW-1185">Reference proteome</keyword>